<dbReference type="InterPro" id="IPR000421">
    <property type="entry name" value="FA58C"/>
</dbReference>
<dbReference type="Gene3D" id="2.60.120.260">
    <property type="entry name" value="Galactose-binding domain-like"/>
    <property type="match status" value="2"/>
</dbReference>
<dbReference type="PROSITE" id="PS50022">
    <property type="entry name" value="FA58C_3"/>
    <property type="match status" value="1"/>
</dbReference>
<name>A0A2U3KM16_9BACT</name>
<dbReference type="PROSITE" id="PS51257">
    <property type="entry name" value="PROKAR_LIPOPROTEIN"/>
    <property type="match status" value="1"/>
</dbReference>
<dbReference type="InterPro" id="IPR051913">
    <property type="entry name" value="GH2_Domain-Containing"/>
</dbReference>
<organism evidence="5 6">
    <name type="scientific">Candidatus Sulfotelmatobacter kueseliae</name>
    <dbReference type="NCBI Taxonomy" id="2042962"/>
    <lineage>
        <taxon>Bacteria</taxon>
        <taxon>Pseudomonadati</taxon>
        <taxon>Acidobacteriota</taxon>
        <taxon>Terriglobia</taxon>
        <taxon>Terriglobales</taxon>
        <taxon>Candidatus Korobacteraceae</taxon>
        <taxon>Candidatus Sulfotelmatobacter</taxon>
    </lineage>
</organism>
<evidence type="ECO:0000256" key="2">
    <source>
        <dbReference type="ARBA" id="ARBA00022801"/>
    </source>
</evidence>
<dbReference type="InterPro" id="IPR017853">
    <property type="entry name" value="GH"/>
</dbReference>
<dbReference type="Proteomes" id="UP000238701">
    <property type="component" value="Unassembled WGS sequence"/>
</dbReference>
<dbReference type="AlphaFoldDB" id="A0A2U3KM16"/>
<gene>
    <name evidence="5" type="ORF">SBA1_320016</name>
</gene>
<dbReference type="EMBL" id="OMOD01000125">
    <property type="protein sequence ID" value="SPF40686.1"/>
    <property type="molecule type" value="Genomic_DNA"/>
</dbReference>
<keyword evidence="2 5" id="KW-0378">Hydrolase</keyword>
<dbReference type="GO" id="GO:0005975">
    <property type="term" value="P:carbohydrate metabolic process"/>
    <property type="evidence" value="ECO:0007669"/>
    <property type="project" value="InterPro"/>
</dbReference>
<dbReference type="Pfam" id="PF02836">
    <property type="entry name" value="Glyco_hydro_2_C"/>
    <property type="match status" value="1"/>
</dbReference>
<dbReference type="InterPro" id="IPR006102">
    <property type="entry name" value="Ig-like_GH2"/>
</dbReference>
<dbReference type="SUPFAM" id="SSF49785">
    <property type="entry name" value="Galactose-binding domain-like"/>
    <property type="match status" value="2"/>
</dbReference>
<comment type="similarity">
    <text evidence="1">Belongs to the glycosyl hydrolase 2 family.</text>
</comment>
<dbReference type="Pfam" id="PF00754">
    <property type="entry name" value="F5_F8_type_C"/>
    <property type="match status" value="1"/>
</dbReference>
<dbReference type="OrthoDB" id="9762066at2"/>
<feature type="domain" description="F5/8 type C" evidence="4">
    <location>
        <begin position="721"/>
        <end position="855"/>
    </location>
</feature>
<accession>A0A2U3KM16</accession>
<dbReference type="PANTHER" id="PTHR42732:SF1">
    <property type="entry name" value="BETA-MANNOSIDASE"/>
    <property type="match status" value="1"/>
</dbReference>
<dbReference type="InterPro" id="IPR036156">
    <property type="entry name" value="Beta-gal/glucu_dom_sf"/>
</dbReference>
<dbReference type="PANTHER" id="PTHR42732">
    <property type="entry name" value="BETA-GALACTOSIDASE"/>
    <property type="match status" value="1"/>
</dbReference>
<dbReference type="Gene3D" id="2.60.40.10">
    <property type="entry name" value="Immunoglobulins"/>
    <property type="match status" value="1"/>
</dbReference>
<dbReference type="SUPFAM" id="SSF51445">
    <property type="entry name" value="(Trans)glycosidases"/>
    <property type="match status" value="1"/>
</dbReference>
<dbReference type="Pfam" id="PF00703">
    <property type="entry name" value="Glyco_hydro_2"/>
    <property type="match status" value="1"/>
</dbReference>
<dbReference type="InterPro" id="IPR008979">
    <property type="entry name" value="Galactose-bd-like_sf"/>
</dbReference>
<keyword evidence="3 5" id="KW-0326">Glycosidase</keyword>
<evidence type="ECO:0000259" key="4">
    <source>
        <dbReference type="PROSITE" id="PS50022"/>
    </source>
</evidence>
<reference evidence="6" key="1">
    <citation type="submission" date="2018-02" db="EMBL/GenBank/DDBJ databases">
        <authorList>
            <person name="Hausmann B."/>
        </authorList>
    </citation>
    <scope>NUCLEOTIDE SEQUENCE [LARGE SCALE GENOMIC DNA]</scope>
    <source>
        <strain evidence="6">Peat soil MAG SbA1</strain>
    </source>
</reference>
<dbReference type="InterPro" id="IPR013783">
    <property type="entry name" value="Ig-like_fold"/>
</dbReference>
<evidence type="ECO:0000313" key="6">
    <source>
        <dbReference type="Proteomes" id="UP000238701"/>
    </source>
</evidence>
<dbReference type="SUPFAM" id="SSF49303">
    <property type="entry name" value="beta-Galactosidase/glucuronidase domain"/>
    <property type="match status" value="1"/>
</dbReference>
<evidence type="ECO:0000313" key="5">
    <source>
        <dbReference type="EMBL" id="SPF40686.1"/>
    </source>
</evidence>
<dbReference type="InterPro" id="IPR006103">
    <property type="entry name" value="Glyco_hydro_2_cat"/>
</dbReference>
<dbReference type="GO" id="GO:0004553">
    <property type="term" value="F:hydrolase activity, hydrolyzing O-glycosyl compounds"/>
    <property type="evidence" value="ECO:0007669"/>
    <property type="project" value="InterPro"/>
</dbReference>
<protein>
    <submittedName>
        <fullName evidence="5">Putative Glycoside hydrolase family 2, candidate beta-glycosidase</fullName>
    </submittedName>
</protein>
<dbReference type="Gene3D" id="3.20.20.80">
    <property type="entry name" value="Glycosidases"/>
    <property type="match status" value="1"/>
</dbReference>
<proteinExistence type="inferred from homology"/>
<sequence length="855" mass="96258">MKHLPSTIMVLAILACGEPSAKPPDMMATSTASAPLRRVISLDGAWQIAEGGRNAVPAKFEHRVPVPGLVDMATPPFVEPGPRVHDREQLRQKDPRRDAFWYRRTFQLSGPVPAVARLKIGKAMFGTRVFLNGKLLGDHAPCYTPGFFEAGAALKEGTNELIVRVGADRDAVFGHAESGHDGEKQRYIPGIFDSVELILSGTPHILNLQVVPDIEKQAVTVHVWLHYTGTPSSEKLRFTIREASTGQLAGEAESEIPAPTDGNQQKMFATIPIRHCQLWSPEHPFLYELKVQGSADDFSTRFGMRTFRLDPTTGHAVLNGHPYFLRGTNVTFYRFLEDPLRGDKPWREEWVRRLDQSFRDMHWNAVRYSIGPAPEFWYRIADEEGILIQDEFPIWQDTDETAATIDGNELAAEFREWMEERWNHTSVVIWDACNETRSSETGRAIRQVRALDYSNRPWDNGWGVPDDPGDSDEVHPYHFIFGPDQPFRMYKIARDPGTKAGLLIAQPYAEEKLLRKNPLIINEYGGLWLNRDGTPTTLSRPVYDYLLGPRATVAKRRRVYAQDMAALTEFFRVHRQAAGVLQFSALTYSRPDGQTSDDWTDLEKLTRDPDFYNYVRDSFAPVGLMVDSWAEEYTAGATQNFPVLLVNDLDEDWKGDVRFRLLQDGKVLQEKTEPSEIAGFGTVKVAFALSIPQAPGTYQVEATLLDTPFGAVHSFREFRVLTADQRETRRNLVLGRQATASSERGPEWRAAFAVDDNGDTQWAPALGGGPQWLAVDLGETESVSRVELVWGGTVKSYAIEVSSNGVTWKTVHSSERGHRRLDTVRFPATPARWVRVRISECASESECSLELGVYH</sequence>
<evidence type="ECO:0000256" key="1">
    <source>
        <dbReference type="ARBA" id="ARBA00007401"/>
    </source>
</evidence>
<evidence type="ECO:0000256" key="3">
    <source>
        <dbReference type="ARBA" id="ARBA00023295"/>
    </source>
</evidence>